<feature type="repeat" description="WD" evidence="3">
    <location>
        <begin position="2545"/>
        <end position="2577"/>
    </location>
</feature>
<evidence type="ECO:0000256" key="4">
    <source>
        <dbReference type="SAM" id="Coils"/>
    </source>
</evidence>
<feature type="compositionally biased region" description="Low complexity" evidence="5">
    <location>
        <begin position="1702"/>
        <end position="1720"/>
    </location>
</feature>
<evidence type="ECO:0000256" key="5">
    <source>
        <dbReference type="SAM" id="MobiDB-lite"/>
    </source>
</evidence>
<evidence type="ECO:0000313" key="6">
    <source>
        <dbReference type="EMBL" id="CAD8187590.1"/>
    </source>
</evidence>
<dbReference type="Pfam" id="PF00400">
    <property type="entry name" value="WD40"/>
    <property type="match status" value="4"/>
</dbReference>
<dbReference type="OrthoDB" id="2443807at2759"/>
<protein>
    <recommendedName>
        <fullName evidence="8">NACHT domain-containing protein</fullName>
    </recommendedName>
</protein>
<feature type="repeat" description="WD" evidence="3">
    <location>
        <begin position="2588"/>
        <end position="2630"/>
    </location>
</feature>
<evidence type="ECO:0000256" key="2">
    <source>
        <dbReference type="ARBA" id="ARBA00022737"/>
    </source>
</evidence>
<feature type="repeat" description="WD" evidence="3">
    <location>
        <begin position="2893"/>
        <end position="2934"/>
    </location>
</feature>
<keyword evidence="2" id="KW-0677">Repeat</keyword>
<dbReference type="SMART" id="SM00320">
    <property type="entry name" value="WD40"/>
    <property type="match status" value="12"/>
</dbReference>
<keyword evidence="4" id="KW-0175">Coiled coil</keyword>
<feature type="compositionally biased region" description="Polar residues" evidence="5">
    <location>
        <begin position="1747"/>
        <end position="1763"/>
    </location>
</feature>
<evidence type="ECO:0008006" key="8">
    <source>
        <dbReference type="Google" id="ProtNLM"/>
    </source>
</evidence>
<dbReference type="PROSITE" id="PS50082">
    <property type="entry name" value="WD_REPEATS_2"/>
    <property type="match status" value="6"/>
</dbReference>
<evidence type="ECO:0000256" key="3">
    <source>
        <dbReference type="PROSITE-ProRule" id="PRU00221"/>
    </source>
</evidence>
<dbReference type="PROSITE" id="PS00678">
    <property type="entry name" value="WD_REPEATS_1"/>
    <property type="match status" value="1"/>
</dbReference>
<name>A0A8S1WG68_PAROT</name>
<proteinExistence type="predicted"/>
<feature type="region of interest" description="Disordered" evidence="5">
    <location>
        <begin position="1878"/>
        <end position="1900"/>
    </location>
</feature>
<dbReference type="InterPro" id="IPR050349">
    <property type="entry name" value="WD_LIS1/nudF_dynein_reg"/>
</dbReference>
<dbReference type="EMBL" id="CAJJDP010000089">
    <property type="protein sequence ID" value="CAD8187590.1"/>
    <property type="molecule type" value="Genomic_DNA"/>
</dbReference>
<dbReference type="PANTHER" id="PTHR44129">
    <property type="entry name" value="WD REPEAT-CONTAINING PROTEIN POP1"/>
    <property type="match status" value="1"/>
</dbReference>
<evidence type="ECO:0000313" key="7">
    <source>
        <dbReference type="Proteomes" id="UP000683925"/>
    </source>
</evidence>
<feature type="repeat" description="WD" evidence="3">
    <location>
        <begin position="2632"/>
        <end position="2673"/>
    </location>
</feature>
<accession>A0A8S1WG68</accession>
<dbReference type="InterPro" id="IPR019775">
    <property type="entry name" value="WD40_repeat_CS"/>
</dbReference>
<feature type="coiled-coil region" evidence="4">
    <location>
        <begin position="714"/>
        <end position="741"/>
    </location>
</feature>
<dbReference type="CDD" id="cd00200">
    <property type="entry name" value="WD40"/>
    <property type="match status" value="1"/>
</dbReference>
<dbReference type="OMA" id="QYQLTAM"/>
<reference evidence="6" key="1">
    <citation type="submission" date="2021-01" db="EMBL/GenBank/DDBJ databases">
        <authorList>
            <consortium name="Genoscope - CEA"/>
            <person name="William W."/>
        </authorList>
    </citation>
    <scope>NUCLEOTIDE SEQUENCE</scope>
</reference>
<feature type="repeat" description="WD" evidence="3">
    <location>
        <begin position="2935"/>
        <end position="2970"/>
    </location>
</feature>
<feature type="compositionally biased region" description="Polar residues" evidence="5">
    <location>
        <begin position="1721"/>
        <end position="1732"/>
    </location>
</feature>
<evidence type="ECO:0000256" key="1">
    <source>
        <dbReference type="ARBA" id="ARBA00022574"/>
    </source>
</evidence>
<keyword evidence="1 3" id="KW-0853">WD repeat</keyword>
<gene>
    <name evidence="6" type="ORF">POCTA_138.1.T0900169</name>
</gene>
<dbReference type="Proteomes" id="UP000683925">
    <property type="component" value="Unassembled WGS sequence"/>
</dbReference>
<feature type="repeat" description="WD" evidence="3">
    <location>
        <begin position="2739"/>
        <end position="2764"/>
    </location>
</feature>
<feature type="coiled-coil region" evidence="4">
    <location>
        <begin position="1131"/>
        <end position="1223"/>
    </location>
</feature>
<organism evidence="6 7">
    <name type="scientific">Paramecium octaurelia</name>
    <dbReference type="NCBI Taxonomy" id="43137"/>
    <lineage>
        <taxon>Eukaryota</taxon>
        <taxon>Sar</taxon>
        <taxon>Alveolata</taxon>
        <taxon>Ciliophora</taxon>
        <taxon>Intramacronucleata</taxon>
        <taxon>Oligohymenophorea</taxon>
        <taxon>Peniculida</taxon>
        <taxon>Parameciidae</taxon>
        <taxon>Paramecium</taxon>
    </lineage>
</organism>
<keyword evidence="7" id="KW-1185">Reference proteome</keyword>
<sequence>MLKLKYCKSSLRGGGSAFSSSSHSEGIPQNIQIEAQLHSTLLNAFLVNLNKRLEQIEHVKEIMSTEEGRSVLSRNITWFLELEQLFCYFQFQIDLVKRHKQILEKTLQQLLELASTTIQWDRLIALKIMKICNSFSRLIFIYYSNSNERTQQQQIDRWTQLAVNITNQVNLEGEASLFYNGLIYELTIIQACLEYIPTQEEAQQKNSSAIAILKELFNSAISLKPSPDLASSISKGALFLYQQYQKKKSMEQFQNCLFLEQLKWNILMSIKAGVLFNEIEDKIKDNYNSIIKQGSDWAIQYSWIKMASELMACKPQITKIKFLSIQQGSNQVMTWEQAQSENLINIIHKDFEIAEIIAKNSTSNIGIKLQSISRQYYNLQDFFMNGNQVIPKFIGYYSLESGKDQINLDNESNQDYFKMIQALRQIPFDKIANNFNEFLNKFSAYLASFYQIETKAMNFSDFQYHLILIQEQYQSLLNEVIKFQISRDYINNIIEIISPLLLKSDELNKQQTTIYNNCFQTFLYNYSKIQSKKQFDKKKDVYDKLINWLKQINLVQEQQINYQKQFGKKLPEECFVLSKILEKPFQTKLNYLILALQFCQLWNQQVSLLSSLFTAEHIIINKQVIITKQTQEEELKCVSDNLIEEFINRQNINFEYLHSIYSILQMQYELFQELKALLFDNFSLEEFEKIQKKQKIEFLVDVKFDFNLYFQYQVNQHQQLIQLLDNENEILTNQMKEYQIRKLNQIFNYFCFIFNFSLISINQIFNFNLDSIKKMELLVEFVSRKDNKILYNFKSNQIKLQTQVDLLITSKDKIELLGNIEYVEKVKEFEISVQAIQQELLIINNSDCRTQLVNELNKFNEFLVHARTRQKSQLDSTIDALKTCTLDFIDKIENLFKNLKLSWKQELITEMSESIDERKPNQAKLLEFINNFKSQVLQVQQSIEFSEVDTLQNLVDLMRFTIQNDTIHNQCEDKISKLLQKFQLFISNIKSLNYEAFCKSYSEQLYCIIQNPKELDRFLKDELNFIFSPVQNQVQTNLKQCKQSITASILEFIQGNSWRVKEGFIFQCIQLENQLQEQNKQLIQKMLILIAAKETNLKILVTLKNKQIVQQMYQGFSKNWPEVQSEIQSDLASQISRLEQLQFNIQSAETDRKREQLLKEHKKLEEQVEQQILNVNQIGDALGITINFLREIKQDLNKIQQKLDQMLNKIDEVVQDIKQLIGKTPKQLLEIRMQFVLQQKIANDFNNVYVNLRTKELKENFKDEDDETTLFNDVSQNKGEIDEFLQQPKDSMLIHGPAGSGKSVAAKKIEEYIWLQYQQLNLDEWSKDSEQIPVVPIFIQLASLKDPYFKAIEESLASPNYNFDWRQIQAFQTQVEEGKVAIVFILDSFDELSNNQINLIQNNKLKNWKQQLLNLSDLTQGQQRIYSLNYPKVITTTRSEVFELNSTNYRQWFSTDSILDFTKYKELRILSFDDNQKQDYLKQYSYTQIKKTLLDYFEKYSIVQKRGRNLINEVEKIWNHAVEKLERINHYQQQNDLYLSDKQINMITTILKSEFKLSNKQDQFAILERQLKHIQTPSFYNNNIIDFNLEQLLKTPFMMKIVIEVLPQINSQKQQLQQNYFISNYTIGMYEKYVKKKDIKDILQFLGRISQEQYKEDQADELNNQSQILEQPENLEIDEETNPPSQYYMDERNQQLKKESQKSQGYYQQSTQYSQQQQHSTLNQRSSSNQQKITKDYSEFGYPQPIDIQNSRNPYANPGNYQEQQKKAAPSINTPQRVYTTQQNNQYNPTQYNYEQAKQQMPQRIEENNDRYRQSNYYDQMKQPMPLNINSQERVVGPYQVSRSSAANYQSKPENNSFQDREEINYQGYESPNFYQDQVKQAKRVSQQKSQAYPPNFRTSSADQPQIVYEGYQSSEYLKISKELKYKFNLQIKIKQNLREQGKQIFQKHSYFSQQDYDQFGEDKQILLRCYKSFRLTQYDFYDQFLENYIQNQMQKLQNLQQLKFNNNFVNEVNDYSRLLVLYLMQYQLTAMETSKTSNMSGVFRDSKVKHHSADPRFQELFNQNSEETTLIKKCLPLKQTGSILSFEHKSIQEFIYAKFIITSLIRISEIINILKQIKVDVFLINKSKKLKKIEFISICINLFLNQRLDTLENQDQAREIFLQYYLSTFQVQQQVNFDCFNYILDLLSLIDFSPLNYVIMANQFYMGTIRFIVEYIQNNQDLKSVLHILILISGISQKFVNISSNSFQLLSYMQELFYEKNFSGIFIKDIKLLGLKCIGCDFSWSTFENVTLMGTNLNYCKIAEVKWKDIISQDLPTLSFNIGPILKASFSFDGNYIASLGLNKQLVVYQIGAEQIVRDIELPKDVFDFCWSNTKQMLVYFSEETLNIISFYEDLKNRANYGQRNQNEQRGQPIKSKYKIGDTVNLVKFSNQDSYLSVGCQKGKIIIYKYANSQYTQFREIIGKSRITAFDFSPDEDSLIACDQTSIFLYKISEEQTKSIRTLSQNQQVTSIVFNPDGQLCAYATTNELIIIFSLVKQKDQAKLIGHQKAVRCICFSSEGNILVSGGDDKSVRIWDYMKGIQIGENLHSHSDGINSIEFSKPDGMIILSAGKDGLIKQWHHSDNYRVSEYLPGHDGSILFMVLSTDSKRIITKGKDKKIIQWNIKTASMVNQIITLQSCQECSINKLCSACQLSPILSVNDDQYIITGGFGHSISIYDTYNCKQTFHTLSCLKPKGEVTLLAYSHQNHFICSGTQNGEIKIWDSLNGRQYGQKITLNYQILALFFDLDQNLVVLNQTGKYTSIKLGSGDIKTQSFQHELIDEASEMKQINQLIFDEISDLQIDVLPQNSSQRSNNKVSCLAFTSDYSHLAIATKSSNVYILEIKDLSKILNTYSYQGVITSMHFNKNGLVLILSFEDLSIKVWDIQKSTHGSKNDCHQAPINCLGASSDNKFIVSTSQDKFIKIWKLQNLSDDGIISEDINRLKKKIQNRKSYLKESFEKFNFSSINQISQEIVRHTDNVARMNQEWEHQLSIFDKVEQMYHHLSELRRVDMSATLWEQKTLKDEITKEGEEIEQQLQRSDQMNEVFSQYMIDMTTQCFNVSQVLQERLLLKQQQLKEFKEALIKEKEERYKEKQHVSEVKVNSQNQITFSEILCISKTPQNQKFIGTVFEKSNIRNKTNHDLFKLWQQTQEKKNHY</sequence>
<comment type="caution">
    <text evidence="6">The sequence shown here is derived from an EMBL/GenBank/DDBJ whole genome shotgun (WGS) entry which is preliminary data.</text>
</comment>
<dbReference type="PROSITE" id="PS50294">
    <property type="entry name" value="WD_REPEATS_REGION"/>
    <property type="match status" value="3"/>
</dbReference>
<feature type="region of interest" description="Disordered" evidence="5">
    <location>
        <begin position="1694"/>
        <end position="1772"/>
    </location>
</feature>
<dbReference type="InterPro" id="IPR001680">
    <property type="entry name" value="WD40_rpt"/>
</dbReference>